<protein>
    <submittedName>
        <fullName evidence="2">Uncharacterized protein</fullName>
    </submittedName>
</protein>
<feature type="compositionally biased region" description="Basic and acidic residues" evidence="1">
    <location>
        <begin position="115"/>
        <end position="127"/>
    </location>
</feature>
<feature type="region of interest" description="Disordered" evidence="1">
    <location>
        <begin position="98"/>
        <end position="127"/>
    </location>
</feature>
<keyword evidence="3" id="KW-1185">Reference proteome</keyword>
<sequence length="127" mass="14517">MEVVQLAVRSAMCRESDWREYCGRTNSDLIRQETGGEEGGGDRWPPHDRAPRCRIAPPCHANLRIAPSRRTTLSSPLPGRNTHGWPQCLTSLCTHRVATGRSTSQCTRRRHQERKGKEKEREEGKER</sequence>
<dbReference type="HOGENOM" id="CLU_1974065_0_0_1"/>
<reference evidence="2" key="2">
    <citation type="submission" date="2018-05" db="EMBL/GenBank/DDBJ databases">
        <title>OmerRS3 (Oryza meridionalis Reference Sequence Version 3).</title>
        <authorList>
            <person name="Zhang J."/>
            <person name="Kudrna D."/>
            <person name="Lee S."/>
            <person name="Talag J."/>
            <person name="Welchert J."/>
            <person name="Wing R.A."/>
        </authorList>
    </citation>
    <scope>NUCLEOTIDE SEQUENCE [LARGE SCALE GENOMIC DNA]</scope>
    <source>
        <strain evidence="2">cv. OR44</strain>
    </source>
</reference>
<dbReference type="EnsemblPlants" id="OMERI09G01570.1">
    <property type="protein sequence ID" value="OMERI09G01570.1"/>
    <property type="gene ID" value="OMERI09G01570"/>
</dbReference>
<reference evidence="2" key="1">
    <citation type="submission" date="2015-04" db="UniProtKB">
        <authorList>
            <consortium name="EnsemblPlants"/>
        </authorList>
    </citation>
    <scope>IDENTIFICATION</scope>
</reference>
<name>A0A0E0EPT3_9ORYZ</name>
<dbReference type="Proteomes" id="UP000008021">
    <property type="component" value="Chromosome 9"/>
</dbReference>
<evidence type="ECO:0000313" key="3">
    <source>
        <dbReference type="Proteomes" id="UP000008021"/>
    </source>
</evidence>
<evidence type="ECO:0000256" key="1">
    <source>
        <dbReference type="SAM" id="MobiDB-lite"/>
    </source>
</evidence>
<organism evidence="2">
    <name type="scientific">Oryza meridionalis</name>
    <dbReference type="NCBI Taxonomy" id="40149"/>
    <lineage>
        <taxon>Eukaryota</taxon>
        <taxon>Viridiplantae</taxon>
        <taxon>Streptophyta</taxon>
        <taxon>Embryophyta</taxon>
        <taxon>Tracheophyta</taxon>
        <taxon>Spermatophyta</taxon>
        <taxon>Magnoliopsida</taxon>
        <taxon>Liliopsida</taxon>
        <taxon>Poales</taxon>
        <taxon>Poaceae</taxon>
        <taxon>BOP clade</taxon>
        <taxon>Oryzoideae</taxon>
        <taxon>Oryzeae</taxon>
        <taxon>Oryzinae</taxon>
        <taxon>Oryza</taxon>
    </lineage>
</organism>
<accession>A0A0E0EPT3</accession>
<evidence type="ECO:0000313" key="2">
    <source>
        <dbReference type="EnsemblPlants" id="OMERI09G01570.1"/>
    </source>
</evidence>
<feature type="region of interest" description="Disordered" evidence="1">
    <location>
        <begin position="29"/>
        <end position="51"/>
    </location>
</feature>
<feature type="compositionally biased region" description="Basic and acidic residues" evidence="1">
    <location>
        <begin position="40"/>
        <end position="51"/>
    </location>
</feature>
<proteinExistence type="predicted"/>
<dbReference type="Gramene" id="OMERI09G01570.1">
    <property type="protein sequence ID" value="OMERI09G01570.1"/>
    <property type="gene ID" value="OMERI09G01570"/>
</dbReference>
<dbReference type="AlphaFoldDB" id="A0A0E0EPT3"/>